<evidence type="ECO:0000313" key="11">
    <source>
        <dbReference type="EMBL" id="SCU87098.1"/>
    </source>
</evidence>
<comment type="function">
    <text evidence="9">Component of the Mediator complex, a coactivator involved in the regulated transcription of nearly all RNA polymerase II-dependent genes. Mediator functions as a bridge to convey information from gene-specific regulatory proteins to the basal RNA polymerase II transcription machinery. Mediator is recruited to promoters by direct interactions with regulatory proteins and serves as a scaffold for the assembly of a functional preinitiation complex with RNA polymerase II and the general transcription factors.</text>
</comment>
<evidence type="ECO:0000256" key="9">
    <source>
        <dbReference type="RuleBase" id="RU364151"/>
    </source>
</evidence>
<comment type="subunit">
    <text evidence="9">Component of the Mediator complex.</text>
</comment>
<dbReference type="Pfam" id="PF08633">
    <property type="entry name" value="Rox3"/>
    <property type="match status" value="1"/>
</dbReference>
<comment type="similarity">
    <text evidence="2 9">Belongs to the Mediator complex subunit 19 family.</text>
</comment>
<sequence length="203" mass="22738">MATNDLISPAYYYYVDPGAVYQPQQPNPLEDLISVYGLQDVSRQVARTNADGSKAVKLRKSYKNQISDLSGKFSAIPTRENGKAGDISHILFQNNPDMMAQVTRTAGMSDDQWRQLMMDRDSAIFNDPNNINWNACQAVLSQFDRSYPGEFQSHGFQVEDLAFDLDGSGNAIKNRKRKAKSGGSSMATPNSDIQDDMKRRRLE</sequence>
<dbReference type="AlphaFoldDB" id="A0A1G4JAK3"/>
<keyword evidence="12" id="KW-1185">Reference proteome</keyword>
<keyword evidence="6 9" id="KW-0804">Transcription</keyword>
<evidence type="ECO:0000256" key="3">
    <source>
        <dbReference type="ARBA" id="ARBA00019615"/>
    </source>
</evidence>
<dbReference type="EMBL" id="LT598463">
    <property type="protein sequence ID" value="SCU87098.1"/>
    <property type="molecule type" value="Genomic_DNA"/>
</dbReference>
<feature type="region of interest" description="Disordered" evidence="10">
    <location>
        <begin position="174"/>
        <end position="203"/>
    </location>
</feature>
<keyword evidence="5 9" id="KW-0010">Activator</keyword>
<proteinExistence type="inferred from homology"/>
<protein>
    <recommendedName>
        <fullName evidence="3 9">Mediator of RNA polymerase II transcription subunit 19</fullName>
    </recommendedName>
    <alternativeName>
        <fullName evidence="8 9">Mediator complex subunit 19</fullName>
    </alternativeName>
</protein>
<dbReference type="OrthoDB" id="2160599at2759"/>
<dbReference type="InterPro" id="IPR013942">
    <property type="entry name" value="Mediator_Med19_fun"/>
</dbReference>
<evidence type="ECO:0000313" key="12">
    <source>
        <dbReference type="Proteomes" id="UP000191024"/>
    </source>
</evidence>
<evidence type="ECO:0000256" key="4">
    <source>
        <dbReference type="ARBA" id="ARBA00023015"/>
    </source>
</evidence>
<accession>A0A1G4JAK3</accession>
<name>A0A1G4JAK3_9SACH</name>
<evidence type="ECO:0000256" key="1">
    <source>
        <dbReference type="ARBA" id="ARBA00004123"/>
    </source>
</evidence>
<organism evidence="11 12">
    <name type="scientific">Lachancea mirantina</name>
    <dbReference type="NCBI Taxonomy" id="1230905"/>
    <lineage>
        <taxon>Eukaryota</taxon>
        <taxon>Fungi</taxon>
        <taxon>Dikarya</taxon>
        <taxon>Ascomycota</taxon>
        <taxon>Saccharomycotina</taxon>
        <taxon>Saccharomycetes</taxon>
        <taxon>Saccharomycetales</taxon>
        <taxon>Saccharomycetaceae</taxon>
        <taxon>Lachancea</taxon>
    </lineage>
</organism>
<feature type="compositionally biased region" description="Polar residues" evidence="10">
    <location>
        <begin position="182"/>
        <end position="192"/>
    </location>
</feature>
<evidence type="ECO:0000256" key="7">
    <source>
        <dbReference type="ARBA" id="ARBA00023242"/>
    </source>
</evidence>
<reference evidence="11 12" key="1">
    <citation type="submission" date="2016-03" db="EMBL/GenBank/DDBJ databases">
        <authorList>
            <person name="Devillers H."/>
        </authorList>
    </citation>
    <scope>NUCLEOTIDE SEQUENCE [LARGE SCALE GENOMIC DNA]</scope>
    <source>
        <strain evidence="11">CBS 11717</strain>
    </source>
</reference>
<dbReference type="Proteomes" id="UP000191024">
    <property type="component" value="Chromosome D"/>
</dbReference>
<dbReference type="PANTHER" id="PTHR28270">
    <property type="entry name" value="MEDIATOR OF RNA POLYMERASE II TRANSCRIPTION SUBUNIT 19"/>
    <property type="match status" value="1"/>
</dbReference>
<keyword evidence="4 9" id="KW-0805">Transcription regulation</keyword>
<dbReference type="GO" id="GO:0070847">
    <property type="term" value="C:core mediator complex"/>
    <property type="evidence" value="ECO:0007669"/>
    <property type="project" value="TreeGrafter"/>
</dbReference>
<comment type="subcellular location">
    <subcellularLocation>
        <location evidence="1 9">Nucleus</location>
    </subcellularLocation>
</comment>
<evidence type="ECO:0000256" key="8">
    <source>
        <dbReference type="ARBA" id="ARBA00032018"/>
    </source>
</evidence>
<dbReference type="PANTHER" id="PTHR28270:SF1">
    <property type="entry name" value="MEDIATOR OF RNA POLYMERASE II TRANSCRIPTION SUBUNIT 19"/>
    <property type="match status" value="1"/>
</dbReference>
<dbReference type="STRING" id="1230905.A0A1G4JAK3"/>
<evidence type="ECO:0000256" key="10">
    <source>
        <dbReference type="SAM" id="MobiDB-lite"/>
    </source>
</evidence>
<keyword evidence="7 9" id="KW-0539">Nucleus</keyword>
<gene>
    <name evidence="9" type="primary">MED19</name>
    <name evidence="11" type="ORF">LAMI_0D04720G</name>
</gene>
<evidence type="ECO:0000256" key="2">
    <source>
        <dbReference type="ARBA" id="ARBA00009259"/>
    </source>
</evidence>
<dbReference type="GO" id="GO:0006357">
    <property type="term" value="P:regulation of transcription by RNA polymerase II"/>
    <property type="evidence" value="ECO:0007669"/>
    <property type="project" value="InterPro"/>
</dbReference>
<dbReference type="GO" id="GO:0016592">
    <property type="term" value="C:mediator complex"/>
    <property type="evidence" value="ECO:0007669"/>
    <property type="project" value="InterPro"/>
</dbReference>
<evidence type="ECO:0000256" key="5">
    <source>
        <dbReference type="ARBA" id="ARBA00023159"/>
    </source>
</evidence>
<dbReference type="GO" id="GO:0003712">
    <property type="term" value="F:transcription coregulator activity"/>
    <property type="evidence" value="ECO:0007669"/>
    <property type="project" value="InterPro"/>
</dbReference>
<evidence type="ECO:0000256" key="6">
    <source>
        <dbReference type="ARBA" id="ARBA00023163"/>
    </source>
</evidence>